<dbReference type="GO" id="GO:0016491">
    <property type="term" value="F:oxidoreductase activity"/>
    <property type="evidence" value="ECO:0007669"/>
    <property type="project" value="UniProtKB-KW"/>
</dbReference>
<accession>A0A3D8QJC2</accession>
<proteinExistence type="predicted"/>
<dbReference type="SUPFAM" id="SSF51735">
    <property type="entry name" value="NAD(P)-binding Rossmann-fold domains"/>
    <property type="match status" value="1"/>
</dbReference>
<keyword evidence="1" id="KW-0560">Oxidoreductase</keyword>
<dbReference type="Pfam" id="PF00106">
    <property type="entry name" value="adh_short"/>
    <property type="match status" value="1"/>
</dbReference>
<dbReference type="EMBL" id="PVWQ01000016">
    <property type="protein sequence ID" value="RDW61811.1"/>
    <property type="molecule type" value="Genomic_DNA"/>
</dbReference>
<dbReference type="OrthoDB" id="2898509at2759"/>
<dbReference type="STRING" id="1810919.A0A3D8QJC2"/>
<dbReference type="InterPro" id="IPR052228">
    <property type="entry name" value="Sec_Metab_Biosynth_Oxidored"/>
</dbReference>
<dbReference type="PANTHER" id="PTHR47534">
    <property type="entry name" value="YALI0E05731P"/>
    <property type="match status" value="1"/>
</dbReference>
<organism evidence="2 3">
    <name type="scientific">Aspergillus mulundensis</name>
    <dbReference type="NCBI Taxonomy" id="1810919"/>
    <lineage>
        <taxon>Eukaryota</taxon>
        <taxon>Fungi</taxon>
        <taxon>Dikarya</taxon>
        <taxon>Ascomycota</taxon>
        <taxon>Pezizomycotina</taxon>
        <taxon>Eurotiomycetes</taxon>
        <taxon>Eurotiomycetidae</taxon>
        <taxon>Eurotiales</taxon>
        <taxon>Aspergillaceae</taxon>
        <taxon>Aspergillus</taxon>
        <taxon>Aspergillus subgen. Nidulantes</taxon>
    </lineage>
</organism>
<dbReference type="PANTHER" id="PTHR47534:SF2">
    <property type="entry name" value="KETOREDUCTASE (KR) DOMAIN-CONTAINING PROTEIN-RELATED"/>
    <property type="match status" value="1"/>
</dbReference>
<dbReference type="InterPro" id="IPR002347">
    <property type="entry name" value="SDR_fam"/>
</dbReference>
<evidence type="ECO:0000313" key="2">
    <source>
        <dbReference type="EMBL" id="RDW61811.1"/>
    </source>
</evidence>
<dbReference type="GeneID" id="38120853"/>
<keyword evidence="3" id="KW-1185">Reference proteome</keyword>
<dbReference type="InterPro" id="IPR036291">
    <property type="entry name" value="NAD(P)-bd_dom_sf"/>
</dbReference>
<gene>
    <name evidence="2" type="ORF">DSM5745_10483</name>
</gene>
<dbReference type="FunFam" id="3.40.50.720:FF:000637">
    <property type="entry name" value="Uncharacterized oxidoreductase C736.13"/>
    <property type="match status" value="1"/>
</dbReference>
<name>A0A3D8QJC2_9EURO</name>
<sequence length="360" mass="38336">MVSLSTVHAHNASLKSLGPGLVAVFVGGTSGISLSTALALARHTVSPKIYLIGRSAPAAQSAINTIKTLNPSATTTFLQSDISLLRNVDSVCEKITKNEKHVNILFMTPGHMTLRGRDESAEGLDKKLVLHYYARMRFVQNLQALLTSASASAAATNSSAGGEERPKPNLSRVISVLDPAVAVRGSLFGLGSAILDYDDLSLKRGFSVAKCGHHASLMNNFFLEAMAQVHTGTSFIHAYPSGVDTGILRNIPGGKVSRGLVRVVLRPFMVPLDESGERFLFAATNTRYPAAAASGGSDGEVAVGSDGRAGSGCYWVSWDGEVFPQYGSIGRKREEGAVDRVVGHTQEVFRRVCEEDLTYP</sequence>
<evidence type="ECO:0000256" key="1">
    <source>
        <dbReference type="ARBA" id="ARBA00023002"/>
    </source>
</evidence>
<dbReference type="Gene3D" id="3.40.50.720">
    <property type="entry name" value="NAD(P)-binding Rossmann-like Domain"/>
    <property type="match status" value="1"/>
</dbReference>
<protein>
    <recommendedName>
        <fullName evidence="4">Short-chain dehydrogenase</fullName>
    </recommendedName>
</protein>
<comment type="caution">
    <text evidence="2">The sequence shown here is derived from an EMBL/GenBank/DDBJ whole genome shotgun (WGS) entry which is preliminary data.</text>
</comment>
<evidence type="ECO:0000313" key="3">
    <source>
        <dbReference type="Proteomes" id="UP000256690"/>
    </source>
</evidence>
<dbReference type="Proteomes" id="UP000256690">
    <property type="component" value="Unassembled WGS sequence"/>
</dbReference>
<evidence type="ECO:0008006" key="4">
    <source>
        <dbReference type="Google" id="ProtNLM"/>
    </source>
</evidence>
<reference evidence="2 3" key="1">
    <citation type="journal article" date="2018" name="IMA Fungus">
        <title>IMA Genome-F 9: Draft genome sequence of Annulohypoxylon stygium, Aspergillus mulundensis, Berkeleyomyces basicola (syn. Thielaviopsis basicola), Ceratocystis smalleyi, two Cercospora beticola strains, Coleophoma cylindrospora, Fusarium fracticaudum, Phialophora cf. hyalina, and Morchella septimelata.</title>
        <authorList>
            <person name="Wingfield B.D."/>
            <person name="Bills G.F."/>
            <person name="Dong Y."/>
            <person name="Huang W."/>
            <person name="Nel W.J."/>
            <person name="Swalarsk-Parry B.S."/>
            <person name="Vaghefi N."/>
            <person name="Wilken P.M."/>
            <person name="An Z."/>
            <person name="de Beer Z.W."/>
            <person name="De Vos L."/>
            <person name="Chen L."/>
            <person name="Duong T.A."/>
            <person name="Gao Y."/>
            <person name="Hammerbacher A."/>
            <person name="Kikkert J.R."/>
            <person name="Li Y."/>
            <person name="Li H."/>
            <person name="Li K."/>
            <person name="Li Q."/>
            <person name="Liu X."/>
            <person name="Ma X."/>
            <person name="Naidoo K."/>
            <person name="Pethybridge S.J."/>
            <person name="Sun J."/>
            <person name="Steenkamp E.T."/>
            <person name="van der Nest M.A."/>
            <person name="van Wyk S."/>
            <person name="Wingfield M.J."/>
            <person name="Xiong C."/>
            <person name="Yue Q."/>
            <person name="Zhang X."/>
        </authorList>
    </citation>
    <scope>NUCLEOTIDE SEQUENCE [LARGE SCALE GENOMIC DNA]</scope>
    <source>
        <strain evidence="2 3">DSM 5745</strain>
    </source>
</reference>
<dbReference type="RefSeq" id="XP_026598942.1">
    <property type="nucleotide sequence ID" value="XM_026752499.1"/>
</dbReference>
<dbReference type="AlphaFoldDB" id="A0A3D8QJC2"/>